<protein>
    <submittedName>
        <fullName evidence="1">HAD family phosphatase</fullName>
    </submittedName>
    <submittedName>
        <fullName evidence="2">Hydrolase</fullName>
    </submittedName>
</protein>
<dbReference type="Gene3D" id="3.40.50.1000">
    <property type="entry name" value="HAD superfamily/HAD-like"/>
    <property type="match status" value="1"/>
</dbReference>
<gene>
    <name evidence="1" type="ORF">I6G51_07360</name>
    <name evidence="2" type="ORF">NCTC10288_01422</name>
</gene>
<accession>A0A2X4UC16</accession>
<keyword evidence="4" id="KW-1185">Reference proteome</keyword>
<dbReference type="RefSeq" id="WP_039675074.1">
    <property type="nucleotide sequence ID" value="NZ_CP065689.1"/>
</dbReference>
<dbReference type="Proteomes" id="UP000594905">
    <property type="component" value="Chromosome"/>
</dbReference>
<dbReference type="SUPFAM" id="SSF56784">
    <property type="entry name" value="HAD-like"/>
    <property type="match status" value="1"/>
</dbReference>
<dbReference type="EMBL" id="CP065689">
    <property type="protein sequence ID" value="QPS58764.1"/>
    <property type="molecule type" value="Genomic_DNA"/>
</dbReference>
<dbReference type="GO" id="GO:0016791">
    <property type="term" value="F:phosphatase activity"/>
    <property type="evidence" value="ECO:0007669"/>
    <property type="project" value="TreeGrafter"/>
</dbReference>
<dbReference type="GO" id="GO:0000287">
    <property type="term" value="F:magnesium ion binding"/>
    <property type="evidence" value="ECO:0007669"/>
    <property type="project" value="TreeGrafter"/>
</dbReference>
<dbReference type="InterPro" id="IPR006379">
    <property type="entry name" value="HAD-SF_hydro_IIB"/>
</dbReference>
<dbReference type="GeneID" id="70783323"/>
<organism evidence="2 3">
    <name type="scientific">Corynebacterium minutissimum</name>
    <dbReference type="NCBI Taxonomy" id="38301"/>
    <lineage>
        <taxon>Bacteria</taxon>
        <taxon>Bacillati</taxon>
        <taxon>Actinomycetota</taxon>
        <taxon>Actinomycetes</taxon>
        <taxon>Mycobacteriales</taxon>
        <taxon>Corynebacteriaceae</taxon>
        <taxon>Corynebacterium</taxon>
    </lineage>
</organism>
<keyword evidence="2" id="KW-0378">Hydrolase</keyword>
<dbReference type="AlphaFoldDB" id="A0A2X4UC16"/>
<dbReference type="PANTHER" id="PTHR10000">
    <property type="entry name" value="PHOSPHOSERINE PHOSPHATASE"/>
    <property type="match status" value="1"/>
</dbReference>
<dbReference type="KEGG" id="cmin:NCTC10288_01422"/>
<evidence type="ECO:0000313" key="2">
    <source>
        <dbReference type="EMBL" id="SQI00115.1"/>
    </source>
</evidence>
<dbReference type="STRING" id="38301.NX84_06505"/>
<dbReference type="EMBL" id="LS483460">
    <property type="protein sequence ID" value="SQI00115.1"/>
    <property type="molecule type" value="Genomic_DNA"/>
</dbReference>
<evidence type="ECO:0000313" key="4">
    <source>
        <dbReference type="Proteomes" id="UP000594905"/>
    </source>
</evidence>
<dbReference type="Pfam" id="PF08282">
    <property type="entry name" value="Hydrolase_3"/>
    <property type="match status" value="2"/>
</dbReference>
<evidence type="ECO:0000313" key="1">
    <source>
        <dbReference type="EMBL" id="QPS58764.1"/>
    </source>
</evidence>
<proteinExistence type="predicted"/>
<name>A0A2X4UC16_9CORY</name>
<evidence type="ECO:0000313" key="3">
    <source>
        <dbReference type="Proteomes" id="UP000249264"/>
    </source>
</evidence>
<dbReference type="Proteomes" id="UP000249264">
    <property type="component" value="Chromosome 1"/>
</dbReference>
<reference evidence="2 3" key="1">
    <citation type="submission" date="2018-06" db="EMBL/GenBank/DDBJ databases">
        <authorList>
            <consortium name="Pathogen Informatics"/>
            <person name="Doyle S."/>
        </authorList>
    </citation>
    <scope>NUCLEOTIDE SEQUENCE [LARGE SCALE GENOMIC DNA]</scope>
    <source>
        <strain evidence="2 3">NCTC10288</strain>
    </source>
</reference>
<dbReference type="GO" id="GO:0005829">
    <property type="term" value="C:cytosol"/>
    <property type="evidence" value="ECO:0007669"/>
    <property type="project" value="TreeGrafter"/>
</dbReference>
<reference evidence="1 4" key="2">
    <citation type="submission" date="2020-12" db="EMBL/GenBank/DDBJ databases">
        <title>FDA dAtabase for Regulatory Grade micrObial Sequences (FDA-ARGOS): Supporting development and validation of Infectious Disease Dx tests.</title>
        <authorList>
            <person name="Sproer C."/>
            <person name="Gronow S."/>
            <person name="Severitt S."/>
            <person name="Schroder I."/>
            <person name="Tallon L."/>
            <person name="Sadzewicz L."/>
            <person name="Zhao X."/>
            <person name="Boylan J."/>
            <person name="Ott S."/>
            <person name="Bowen H."/>
            <person name="Vavikolanu K."/>
            <person name="Mehta A."/>
            <person name="Aluvathingal J."/>
            <person name="Nadendla S."/>
            <person name="Lowell S."/>
            <person name="Myers T."/>
            <person name="Yan Y."/>
            <person name="Sichtig H."/>
        </authorList>
    </citation>
    <scope>NUCLEOTIDE SEQUENCE [LARGE SCALE GENOMIC DNA]</scope>
    <source>
        <strain evidence="1 4">FDAARGOS_894</strain>
    </source>
</reference>
<dbReference type="PANTHER" id="PTHR10000:SF8">
    <property type="entry name" value="HAD SUPERFAMILY HYDROLASE-LIKE, TYPE 3"/>
    <property type="match status" value="1"/>
</dbReference>
<dbReference type="InterPro" id="IPR023214">
    <property type="entry name" value="HAD_sf"/>
</dbReference>
<dbReference type="OrthoDB" id="9806027at2"/>
<dbReference type="InterPro" id="IPR036412">
    <property type="entry name" value="HAD-like_sf"/>
</dbReference>
<sequence>MKLAACDLDGTIYFDGHMPEEVPAAIAEWRAAGNLAVVATGKSPYAMRRALEPFDIDFDYYLLCNGTVILDGEQRLLYENHVPPEAVRAVYEYVRDIPDLDLYCTRLEGPDGHLVRNVNGVHNPIITDPVPVPPIAIEQEVFPLVAAWTPGNADLQHDIASWVAARFDVGTALNRNFFDITPPGHDKGFALTWLMDYLALDRADTEVITLGDGHNDLPMHALADVPLTFPWAHSTVREACHVIVDSAVEGLLRYSS</sequence>
<dbReference type="Gene3D" id="3.30.1240.10">
    <property type="match status" value="1"/>
</dbReference>
<dbReference type="NCBIfam" id="TIGR01484">
    <property type="entry name" value="HAD-SF-IIB"/>
    <property type="match status" value="1"/>
</dbReference>